<evidence type="ECO:0000313" key="3">
    <source>
        <dbReference type="EMBL" id="TPG42123.1"/>
    </source>
</evidence>
<dbReference type="InterPro" id="IPR025698">
    <property type="entry name" value="2TM_dom"/>
</dbReference>
<sequence>MERDFDNDPEKFDLRQIASRKVVKLRSFYIHAFIYSIGLILFTLKHYFGLPLNAFPIRYLNTFVMVIWSTAFLVSAVEIFASFKIFGEEWEERKLKSILEKKDKKQKWE</sequence>
<keyword evidence="1" id="KW-1133">Transmembrane helix</keyword>
<keyword evidence="4" id="KW-1185">Reference proteome</keyword>
<name>A0A502EWL8_9FLAO</name>
<dbReference type="EMBL" id="RCZH01000004">
    <property type="protein sequence ID" value="TPG42123.1"/>
    <property type="molecule type" value="Genomic_DNA"/>
</dbReference>
<organism evidence="3 4">
    <name type="scientific">Flavobacterium pectinovorum</name>
    <dbReference type="NCBI Taxonomy" id="29533"/>
    <lineage>
        <taxon>Bacteria</taxon>
        <taxon>Pseudomonadati</taxon>
        <taxon>Bacteroidota</taxon>
        <taxon>Flavobacteriia</taxon>
        <taxon>Flavobacteriales</taxon>
        <taxon>Flavobacteriaceae</taxon>
        <taxon>Flavobacterium</taxon>
    </lineage>
</organism>
<comment type="caution">
    <text evidence="3">The sequence shown here is derived from an EMBL/GenBank/DDBJ whole genome shotgun (WGS) entry which is preliminary data.</text>
</comment>
<evidence type="ECO:0000256" key="1">
    <source>
        <dbReference type="SAM" id="Phobius"/>
    </source>
</evidence>
<dbReference type="AlphaFoldDB" id="A0A502EWL8"/>
<keyword evidence="1" id="KW-0812">Transmembrane</keyword>
<evidence type="ECO:0000313" key="4">
    <source>
        <dbReference type="Proteomes" id="UP000319700"/>
    </source>
</evidence>
<dbReference type="RefSeq" id="WP_140505366.1">
    <property type="nucleotide sequence ID" value="NZ_RCZH01000004.1"/>
</dbReference>
<gene>
    <name evidence="3" type="ORF">EAH81_07325</name>
</gene>
<dbReference type="OrthoDB" id="1367155at2"/>
<dbReference type="Pfam" id="PF13239">
    <property type="entry name" value="2TM"/>
    <property type="match status" value="1"/>
</dbReference>
<feature type="transmembrane region" description="Helical" evidence="1">
    <location>
        <begin position="28"/>
        <end position="48"/>
    </location>
</feature>
<accession>A0A502EWL8</accession>
<proteinExistence type="predicted"/>
<keyword evidence="1" id="KW-0472">Membrane</keyword>
<feature type="domain" description="2TM" evidence="2">
    <location>
        <begin position="18"/>
        <end position="99"/>
    </location>
</feature>
<reference evidence="3 4" key="1">
    <citation type="journal article" date="2019" name="Environ. Microbiol.">
        <title>Species interactions and distinct microbial communities in high Arctic permafrost affected cryosols are associated with the CH4 and CO2 gas fluxes.</title>
        <authorList>
            <person name="Altshuler I."/>
            <person name="Hamel J."/>
            <person name="Turney S."/>
            <person name="Magnuson E."/>
            <person name="Levesque R."/>
            <person name="Greer C."/>
            <person name="Whyte L.G."/>
        </authorList>
    </citation>
    <scope>NUCLEOTIDE SEQUENCE [LARGE SCALE GENOMIC DNA]</scope>
    <source>
        <strain evidence="3 4">42</strain>
    </source>
</reference>
<protein>
    <recommendedName>
        <fullName evidence="2">2TM domain-containing protein</fullName>
    </recommendedName>
</protein>
<feature type="transmembrane region" description="Helical" evidence="1">
    <location>
        <begin position="60"/>
        <end position="86"/>
    </location>
</feature>
<dbReference type="Proteomes" id="UP000319700">
    <property type="component" value="Unassembled WGS sequence"/>
</dbReference>
<evidence type="ECO:0000259" key="2">
    <source>
        <dbReference type="Pfam" id="PF13239"/>
    </source>
</evidence>